<name>A0A1J7JY49_9PEZI</name>
<protein>
    <submittedName>
        <fullName evidence="2">Uncharacterized protein</fullName>
    </submittedName>
</protein>
<keyword evidence="3" id="KW-1185">Reference proteome</keyword>
<organism evidence="2 3">
    <name type="scientific">Coniochaeta ligniaria NRRL 30616</name>
    <dbReference type="NCBI Taxonomy" id="1408157"/>
    <lineage>
        <taxon>Eukaryota</taxon>
        <taxon>Fungi</taxon>
        <taxon>Dikarya</taxon>
        <taxon>Ascomycota</taxon>
        <taxon>Pezizomycotina</taxon>
        <taxon>Sordariomycetes</taxon>
        <taxon>Sordariomycetidae</taxon>
        <taxon>Coniochaetales</taxon>
        <taxon>Coniochaetaceae</taxon>
        <taxon>Coniochaeta</taxon>
    </lineage>
</organism>
<keyword evidence="1" id="KW-0472">Membrane</keyword>
<proteinExistence type="predicted"/>
<reference evidence="2 3" key="1">
    <citation type="submission" date="2016-10" db="EMBL/GenBank/DDBJ databases">
        <title>Draft genome sequence of Coniochaeta ligniaria NRRL30616, a lignocellulolytic fungus for bioabatement of inhibitors in plant biomass hydrolysates.</title>
        <authorList>
            <consortium name="DOE Joint Genome Institute"/>
            <person name="Jimenez D.J."/>
            <person name="Hector R.E."/>
            <person name="Riley R."/>
            <person name="Sun H."/>
            <person name="Grigoriev I.V."/>
            <person name="Van Elsas J.D."/>
            <person name="Nichols N.N."/>
        </authorList>
    </citation>
    <scope>NUCLEOTIDE SEQUENCE [LARGE SCALE GENOMIC DNA]</scope>
    <source>
        <strain evidence="2 3">NRRL 30616</strain>
    </source>
</reference>
<evidence type="ECO:0000313" key="3">
    <source>
        <dbReference type="Proteomes" id="UP000182658"/>
    </source>
</evidence>
<dbReference type="Proteomes" id="UP000182658">
    <property type="component" value="Unassembled WGS sequence"/>
</dbReference>
<accession>A0A1J7JY49</accession>
<dbReference type="AlphaFoldDB" id="A0A1J7JY49"/>
<feature type="transmembrane region" description="Helical" evidence="1">
    <location>
        <begin position="31"/>
        <end position="53"/>
    </location>
</feature>
<dbReference type="EMBL" id="KV875095">
    <property type="protein sequence ID" value="OIW32754.1"/>
    <property type="molecule type" value="Genomic_DNA"/>
</dbReference>
<evidence type="ECO:0000313" key="2">
    <source>
        <dbReference type="EMBL" id="OIW32754.1"/>
    </source>
</evidence>
<keyword evidence="1" id="KW-1133">Transmembrane helix</keyword>
<gene>
    <name evidence="2" type="ORF">CONLIGDRAFT_277640</name>
</gene>
<dbReference type="InParanoid" id="A0A1J7JY49"/>
<evidence type="ECO:0000256" key="1">
    <source>
        <dbReference type="SAM" id="Phobius"/>
    </source>
</evidence>
<keyword evidence="1" id="KW-0812">Transmembrane</keyword>
<sequence length="70" mass="8109">MFFFVSTSCTSFTRRLGSNHTVLGFSSRARLYNMLTFPTLCASLLSLCCLFTSNSSCMRYRRRIWSCLTR</sequence>